<protein>
    <submittedName>
        <fullName evidence="2">Uncharacterized protein</fullName>
    </submittedName>
</protein>
<dbReference type="Proteomes" id="UP000203221">
    <property type="component" value="Segment"/>
</dbReference>
<name>Q91GE7_NPVEP</name>
<proteinExistence type="predicted"/>
<sequence length="86" mass="9956">MSIAQVVEACELHAKFVKLGYYYRARTCLDIALNNLKQLKSVTTIQQVAQMIDNKEMQCLKLQQELNTKIKNRILVKITAYQNKPL</sequence>
<organismHost>
    <name type="scientific">Lepidoptera</name>
    <name type="common">moths &amp; butterflies</name>
    <dbReference type="NCBI Taxonomy" id="7088"/>
</organismHost>
<reference evidence="2 3" key="1">
    <citation type="journal article" date="2002" name="J. Gen. Virol.">
        <title>Whole genome analysis of the Epiphyas postvittana nucleopolyhedrovirus.</title>
        <authorList>
            <person name="Hyink O."/>
            <person name="Dellow R.A."/>
            <person name="Olsen M.J."/>
            <person name="Caradoc-Davies K.M.B."/>
            <person name="Drake K."/>
            <person name="Herniou E.A."/>
            <person name="Cory J.S."/>
            <person name="O'Reilly D.R."/>
            <person name="Ward V.K."/>
        </authorList>
    </citation>
    <scope>NUCLEOTIDE SEQUENCE [LARGE SCALE GENOMIC DNA]</scope>
</reference>
<keyword evidence="1" id="KW-0175">Coiled coil</keyword>
<dbReference type="GeneID" id="1727384"/>
<organism evidence="2 3">
    <name type="scientific">Epiphyas postvittana nucleopolyhedrovirus</name>
    <name type="common">EppoMNPV</name>
    <dbReference type="NCBI Taxonomy" id="70600"/>
    <lineage>
        <taxon>Viruses</taxon>
        <taxon>Viruses incertae sedis</taxon>
        <taxon>Naldaviricetes</taxon>
        <taxon>Lefavirales</taxon>
        <taxon>Baculoviridae</taxon>
        <taxon>Alphabaculovirus</taxon>
        <taxon>Alphabaculovirus eppostvittanae</taxon>
    </lineage>
</organism>
<dbReference type="OrthoDB" id="24327at10239"/>
<evidence type="ECO:0000256" key="1">
    <source>
        <dbReference type="SAM" id="Coils"/>
    </source>
</evidence>
<evidence type="ECO:0000313" key="2">
    <source>
        <dbReference type="EMBL" id="AAK85671.1"/>
    </source>
</evidence>
<keyword evidence="3" id="KW-1185">Reference proteome</keyword>
<dbReference type="Pfam" id="PF17569">
    <property type="entry name" value="DUF5475"/>
    <property type="match status" value="1"/>
</dbReference>
<evidence type="ECO:0000313" key="3">
    <source>
        <dbReference type="Proteomes" id="UP000203221"/>
    </source>
</evidence>
<accession>Q91GE7</accession>
<dbReference type="RefSeq" id="NP_203276.1">
    <property type="nucleotide sequence ID" value="NC_003083.1"/>
</dbReference>
<feature type="coiled-coil region" evidence="1">
    <location>
        <begin position="45"/>
        <end position="72"/>
    </location>
</feature>
<dbReference type="KEGG" id="vg:1727384"/>
<dbReference type="EMBL" id="AY043265">
    <property type="protein sequence ID" value="AAK85671.1"/>
    <property type="molecule type" value="Genomic_DNA"/>
</dbReference>
<dbReference type="InterPro" id="IPR020123">
    <property type="entry name" value="DUF5475"/>
</dbReference>